<evidence type="ECO:0000256" key="2">
    <source>
        <dbReference type="ARBA" id="ARBA00022679"/>
    </source>
</evidence>
<dbReference type="Pfam" id="PF00535">
    <property type="entry name" value="Glycos_transf_2"/>
    <property type="match status" value="2"/>
</dbReference>
<evidence type="ECO:0000259" key="3">
    <source>
        <dbReference type="Pfam" id="PF00535"/>
    </source>
</evidence>
<proteinExistence type="predicted"/>
<feature type="domain" description="Glycosyltransferase 2-like" evidence="3">
    <location>
        <begin position="5"/>
        <end position="173"/>
    </location>
</feature>
<reference evidence="4 5" key="1">
    <citation type="submission" date="2019-08" db="EMBL/GenBank/DDBJ databases">
        <title>In-depth cultivation of the pig gut microbiome towards novel bacterial diversity and tailored functional studies.</title>
        <authorList>
            <person name="Wylensek D."/>
            <person name="Hitch T.C.A."/>
            <person name="Clavel T."/>
        </authorList>
    </citation>
    <scope>NUCLEOTIDE SEQUENCE [LARGE SCALE GENOMIC DNA]</scope>
    <source>
        <strain evidence="4 5">SM-530-WT-4B</strain>
    </source>
</reference>
<accession>A0A6L5YDT7</accession>
<organism evidence="4 5">
    <name type="scientific">Pyramidobacter porci</name>
    <dbReference type="NCBI Taxonomy" id="2605789"/>
    <lineage>
        <taxon>Bacteria</taxon>
        <taxon>Thermotogati</taxon>
        <taxon>Synergistota</taxon>
        <taxon>Synergistia</taxon>
        <taxon>Synergistales</taxon>
        <taxon>Dethiosulfovibrionaceae</taxon>
        <taxon>Pyramidobacter</taxon>
    </lineage>
</organism>
<feature type="domain" description="Glycosyltransferase 2-like" evidence="3">
    <location>
        <begin position="346"/>
        <end position="466"/>
    </location>
</feature>
<dbReference type="InterPro" id="IPR001173">
    <property type="entry name" value="Glyco_trans_2-like"/>
</dbReference>
<keyword evidence="2 4" id="KW-0808">Transferase</keyword>
<dbReference type="RefSeq" id="WP_154529440.1">
    <property type="nucleotide sequence ID" value="NZ_VUNH01000011.1"/>
</dbReference>
<dbReference type="InterPro" id="IPR029044">
    <property type="entry name" value="Nucleotide-diphossugar_trans"/>
</dbReference>
<evidence type="ECO:0000313" key="5">
    <source>
        <dbReference type="Proteomes" id="UP000473699"/>
    </source>
</evidence>
<dbReference type="PANTHER" id="PTHR22916">
    <property type="entry name" value="GLYCOSYLTRANSFERASE"/>
    <property type="match status" value="1"/>
</dbReference>
<keyword evidence="1" id="KW-0328">Glycosyltransferase</keyword>
<keyword evidence="5" id="KW-1185">Reference proteome</keyword>
<dbReference type="Gene3D" id="3.90.550.10">
    <property type="entry name" value="Spore Coat Polysaccharide Biosynthesis Protein SpsA, Chain A"/>
    <property type="match status" value="2"/>
</dbReference>
<dbReference type="CDD" id="cd00761">
    <property type="entry name" value="Glyco_tranf_GTA_type"/>
    <property type="match status" value="2"/>
</dbReference>
<evidence type="ECO:0000256" key="1">
    <source>
        <dbReference type="ARBA" id="ARBA00022676"/>
    </source>
</evidence>
<dbReference type="SUPFAM" id="SSF53448">
    <property type="entry name" value="Nucleotide-diphospho-sugar transferases"/>
    <property type="match status" value="2"/>
</dbReference>
<name>A0A6L5YDT7_9BACT</name>
<dbReference type="EMBL" id="VUNH01000011">
    <property type="protein sequence ID" value="MST56359.1"/>
    <property type="molecule type" value="Genomic_DNA"/>
</dbReference>
<comment type="caution">
    <text evidence="4">The sequence shown here is derived from an EMBL/GenBank/DDBJ whole genome shotgun (WGS) entry which is preliminary data.</text>
</comment>
<sequence length="728" mass="83019">MPQVSVVIPVYNADAYLEQCLGSIVSQTLKEIEIICVDDGSTDRSYGILQRFAEQDDRIVLLQQKNQYAGVARNAGLKAARGEYVIFLDADDFFDCTMLEKMHSQAVFHNADITVCGAQNYDAVNGKITPAPHRFRSLLVKGMEVFSKRDIPDEIMNITSPASWNKLYRRKFLLEEGLEFQPLHNTNDCFLTEVAMCVAKRIAYVDEPLVNYRKGQSSNLQSSRQISPCDFMVAFEAVYDDLHRRGIFQEVEKSFVRFVVENVAYQVKSFQDHDEKFAVFGEMRKPHFARMGVFSYPDDFYPDKGALNAARGAFHALDWHNRFSIRGHESFPVIKISARPATLITVLIQTENIPEGVVESIGSILRQSWEDFEILLIANGAACEDLNELKVLASRDERISLFSQGLSPRTAAKNIGIEHAKGKYLWFFPVGCVLAPYALEHLCAVLEELCLDGVYFDEGNVESEQVNESRAEFLAGLVKCRDGRTLMRELKSKRMYRSSVSAQIVKTDFLRRTEIRFAEETSDGNDLFTFCTMLAAGRTGYFPRDFYRQSAERQMVRADPFEKVYEKFYAFMKGWQYVQHVGLKDDNLPAALSVLQDFLSAARNLYQKLSGDARCSWWGLPRTQGLLFKALVADECGRAQQLGSAKKQLQNIKKENLAWVGRFESMQKDAAKMKKRLSCLENSRSYRLGRAVTYVPRKIKDTLCRWRQHGLACTVKSILRKSMRFGKQ</sequence>
<dbReference type="AlphaFoldDB" id="A0A6L5YDT7"/>
<dbReference type="GO" id="GO:0016758">
    <property type="term" value="F:hexosyltransferase activity"/>
    <property type="evidence" value="ECO:0007669"/>
    <property type="project" value="UniProtKB-ARBA"/>
</dbReference>
<protein>
    <submittedName>
        <fullName evidence="4">Glycosyltransferase</fullName>
    </submittedName>
</protein>
<gene>
    <name evidence="4" type="ORF">FYJ74_09980</name>
</gene>
<dbReference type="PANTHER" id="PTHR22916:SF51">
    <property type="entry name" value="GLYCOSYLTRANSFERASE EPSH-RELATED"/>
    <property type="match status" value="1"/>
</dbReference>
<dbReference type="Proteomes" id="UP000473699">
    <property type="component" value="Unassembled WGS sequence"/>
</dbReference>
<evidence type="ECO:0000313" key="4">
    <source>
        <dbReference type="EMBL" id="MST56359.1"/>
    </source>
</evidence>